<dbReference type="EMBL" id="FOWW01000006">
    <property type="protein sequence ID" value="SFQ31788.1"/>
    <property type="molecule type" value="Genomic_DNA"/>
</dbReference>
<sequence>MTDVVSFADELVELMFDAQPLSPALLGLESDRTGLADLSEEAERTHRGRVLDLLRRLADVDRAALPEGDRVTANVVLHQGRAQIDVIDTRSVEFTVSDLFHAPAAGLLTLLPMVPVAGDRQARAQLDRLAAIPRYLEQALDRHRAGAAAGRVPVAHLVHAAVAHLDRYLAAPERDPLRRQPAPNAEFDRERERLLADVVRPAFAAYRDGLATDIAPHGRPADRPGVCWLPGGERIYASLARVHTTVTHRTPDELHETGLAVIEGLAAEYREIGSRVFGSTDLGEIFTRLRTDPALRWRDADELLDTARAAITRAEAAAPNWFGRVPPQPCVVEPVPAAEAPGAPAAYYLLPAADGSRPGTYFANTHEVTERFRHTAEATAFHEAVPGHHFQLSTALGLAELPLLRRIGDFTAYVEGWGLYSERLAHEMGLYSGDVALLGMLSMDSLRAGRLVVDTGLHAKGWSRERAVAFLREHTPMPPVEIESEVDRYITYPGQALAYMVGRLELQEMRATAEKALGDRFDIRRFHDLVLGGGALPLPVLHTVVTSWAEGNR</sequence>
<dbReference type="InterPro" id="IPR010281">
    <property type="entry name" value="DUF885"/>
</dbReference>
<dbReference type="OrthoDB" id="9760040at2"/>
<dbReference type="PANTHER" id="PTHR33361">
    <property type="entry name" value="GLR0591 PROTEIN"/>
    <property type="match status" value="1"/>
</dbReference>
<dbReference type="Pfam" id="PF05960">
    <property type="entry name" value="DUF885"/>
    <property type="match status" value="1"/>
</dbReference>
<organism evidence="1 2">
    <name type="scientific">Amycolatopsis arida</name>
    <dbReference type="NCBI Taxonomy" id="587909"/>
    <lineage>
        <taxon>Bacteria</taxon>
        <taxon>Bacillati</taxon>
        <taxon>Actinomycetota</taxon>
        <taxon>Actinomycetes</taxon>
        <taxon>Pseudonocardiales</taxon>
        <taxon>Pseudonocardiaceae</taxon>
        <taxon>Amycolatopsis</taxon>
    </lineage>
</organism>
<dbReference type="RefSeq" id="WP_092531482.1">
    <property type="nucleotide sequence ID" value="NZ_FOWW01000006.1"/>
</dbReference>
<keyword evidence="2" id="KW-1185">Reference proteome</keyword>
<dbReference type="PANTHER" id="PTHR33361:SF2">
    <property type="entry name" value="DUF885 DOMAIN-CONTAINING PROTEIN"/>
    <property type="match status" value="1"/>
</dbReference>
<gene>
    <name evidence="1" type="ORF">SAMN05421810_10692</name>
</gene>
<reference evidence="2" key="1">
    <citation type="submission" date="2016-10" db="EMBL/GenBank/DDBJ databases">
        <authorList>
            <person name="Varghese N."/>
            <person name="Submissions S."/>
        </authorList>
    </citation>
    <scope>NUCLEOTIDE SEQUENCE [LARGE SCALE GENOMIC DNA]</scope>
    <source>
        <strain evidence="2">CGMCC 4.5579</strain>
    </source>
</reference>
<proteinExistence type="predicted"/>
<evidence type="ECO:0000313" key="1">
    <source>
        <dbReference type="EMBL" id="SFQ31788.1"/>
    </source>
</evidence>
<dbReference type="AlphaFoldDB" id="A0A1I5XIK0"/>
<evidence type="ECO:0000313" key="2">
    <source>
        <dbReference type="Proteomes" id="UP000198727"/>
    </source>
</evidence>
<name>A0A1I5XIK0_9PSEU</name>
<accession>A0A1I5XIK0</accession>
<protein>
    <submittedName>
        <fullName evidence="1">Uncharacterized conserved protein, DUF885 familyt</fullName>
    </submittedName>
</protein>
<dbReference type="Proteomes" id="UP000198727">
    <property type="component" value="Unassembled WGS sequence"/>
</dbReference>
<dbReference type="STRING" id="587909.SAMN05421810_10692"/>